<accession>R7QPC7</accession>
<gene>
    <name evidence="2" type="ORF">CHC_T00000175001</name>
</gene>
<dbReference type="KEGG" id="ccp:CHC_T00000175001"/>
<evidence type="ECO:0000313" key="3">
    <source>
        <dbReference type="Proteomes" id="UP000012073"/>
    </source>
</evidence>
<keyword evidence="3" id="KW-1185">Reference proteome</keyword>
<dbReference type="GeneID" id="17326884"/>
<dbReference type="Gramene" id="CDF39245">
    <property type="protein sequence ID" value="CDF39245"/>
    <property type="gene ID" value="CHC_T00000175001"/>
</dbReference>
<evidence type="ECO:0000313" key="2">
    <source>
        <dbReference type="EMBL" id="CDF39245.1"/>
    </source>
</evidence>
<feature type="region of interest" description="Disordered" evidence="1">
    <location>
        <begin position="285"/>
        <end position="306"/>
    </location>
</feature>
<dbReference type="RefSeq" id="XP_005719156.1">
    <property type="nucleotide sequence ID" value="XM_005719099.1"/>
</dbReference>
<dbReference type="Proteomes" id="UP000012073">
    <property type="component" value="Unassembled WGS sequence"/>
</dbReference>
<reference evidence="3" key="1">
    <citation type="journal article" date="2013" name="Proc. Natl. Acad. Sci. U.S.A.">
        <title>Genome structure and metabolic features in the red seaweed Chondrus crispus shed light on evolution of the Archaeplastida.</title>
        <authorList>
            <person name="Collen J."/>
            <person name="Porcel B."/>
            <person name="Carre W."/>
            <person name="Ball S.G."/>
            <person name="Chaparro C."/>
            <person name="Tonon T."/>
            <person name="Barbeyron T."/>
            <person name="Michel G."/>
            <person name="Noel B."/>
            <person name="Valentin K."/>
            <person name="Elias M."/>
            <person name="Artiguenave F."/>
            <person name="Arun A."/>
            <person name="Aury J.M."/>
            <person name="Barbosa-Neto J.F."/>
            <person name="Bothwell J.H."/>
            <person name="Bouget F.Y."/>
            <person name="Brillet L."/>
            <person name="Cabello-Hurtado F."/>
            <person name="Capella-Gutierrez S."/>
            <person name="Charrier B."/>
            <person name="Cladiere L."/>
            <person name="Cock J.M."/>
            <person name="Coelho S.M."/>
            <person name="Colleoni C."/>
            <person name="Czjzek M."/>
            <person name="Da Silva C."/>
            <person name="Delage L."/>
            <person name="Denoeud F."/>
            <person name="Deschamps P."/>
            <person name="Dittami S.M."/>
            <person name="Gabaldon T."/>
            <person name="Gachon C.M."/>
            <person name="Groisillier A."/>
            <person name="Herve C."/>
            <person name="Jabbari K."/>
            <person name="Katinka M."/>
            <person name="Kloareg B."/>
            <person name="Kowalczyk N."/>
            <person name="Labadie K."/>
            <person name="Leblanc C."/>
            <person name="Lopez P.J."/>
            <person name="McLachlan D.H."/>
            <person name="Meslet-Cladiere L."/>
            <person name="Moustafa A."/>
            <person name="Nehr Z."/>
            <person name="Nyvall Collen P."/>
            <person name="Panaud O."/>
            <person name="Partensky F."/>
            <person name="Poulain J."/>
            <person name="Rensing S.A."/>
            <person name="Rousvoal S."/>
            <person name="Samson G."/>
            <person name="Symeonidi A."/>
            <person name="Weissenbach J."/>
            <person name="Zambounis A."/>
            <person name="Wincker P."/>
            <person name="Boyen C."/>
        </authorList>
    </citation>
    <scope>NUCLEOTIDE SEQUENCE [LARGE SCALE GENOMIC DNA]</scope>
    <source>
        <strain evidence="3">cv. Stackhouse</strain>
    </source>
</reference>
<evidence type="ECO:0000256" key="1">
    <source>
        <dbReference type="SAM" id="MobiDB-lite"/>
    </source>
</evidence>
<dbReference type="EMBL" id="HG002013">
    <property type="protein sequence ID" value="CDF39245.1"/>
    <property type="molecule type" value="Genomic_DNA"/>
</dbReference>
<sequence length="335" mass="36305">MSAFGHAFCLGEHHYVKLLCAHAQDVAARRSVKRITCPVIGSKVEAPAIYVFYQQPLFASDNDKSAKLAGGRQSWHDRVSMLKSGESWGRLGAVAVSRSPYKFQKKCVEVLNAGAEAKTSTVCIYVGSGICLRPNVMPKGTGGGRQSRSSSNHANVNFKSMGVLLSAHRWWTFLRGKASSTWLTASSYVLRMRRQTFRAKIEYMPQLFTASSSMTAVRQTSCVWRACRGTASQLKMPRPESDQRSCSPLTGNFCLPLVKPGSPVPSPSCSTSTYSSFSPSQNMTLAPDISLSSGPTSPLKPRGETSSYVGATCRGYGANLESSTAGEENMEDLNI</sequence>
<protein>
    <submittedName>
        <fullName evidence="2">Uncharacterized protein</fullName>
    </submittedName>
</protein>
<organism evidence="2 3">
    <name type="scientific">Chondrus crispus</name>
    <name type="common">Carrageen Irish moss</name>
    <name type="synonym">Polymorpha crispa</name>
    <dbReference type="NCBI Taxonomy" id="2769"/>
    <lineage>
        <taxon>Eukaryota</taxon>
        <taxon>Rhodophyta</taxon>
        <taxon>Florideophyceae</taxon>
        <taxon>Rhodymeniophycidae</taxon>
        <taxon>Gigartinales</taxon>
        <taxon>Gigartinaceae</taxon>
        <taxon>Chondrus</taxon>
    </lineage>
</organism>
<proteinExistence type="predicted"/>
<name>R7QPC7_CHOCR</name>
<dbReference type="AlphaFoldDB" id="R7QPC7"/>